<protein>
    <submittedName>
        <fullName evidence="4">Glucokinase</fullName>
    </submittedName>
</protein>
<evidence type="ECO:0000256" key="3">
    <source>
        <dbReference type="RuleBase" id="RU004046"/>
    </source>
</evidence>
<dbReference type="GO" id="GO:0005536">
    <property type="term" value="F:D-glucose binding"/>
    <property type="evidence" value="ECO:0007669"/>
    <property type="project" value="InterPro"/>
</dbReference>
<evidence type="ECO:0000313" key="4">
    <source>
        <dbReference type="EMBL" id="UXE60590.1"/>
    </source>
</evidence>
<organism evidence="4">
    <name type="scientific">Woronichinia naegeliana WA131</name>
    <dbReference type="NCBI Taxonomy" id="2824559"/>
    <lineage>
        <taxon>Bacteria</taxon>
        <taxon>Bacillati</taxon>
        <taxon>Cyanobacteriota</taxon>
        <taxon>Cyanophyceae</taxon>
        <taxon>Synechococcales</taxon>
        <taxon>Coelosphaeriaceae</taxon>
        <taxon>Woronichinia</taxon>
    </lineage>
</organism>
<dbReference type="EMBL" id="CP073041">
    <property type="protein sequence ID" value="UXE60590.1"/>
    <property type="molecule type" value="Genomic_DNA"/>
</dbReference>
<proteinExistence type="inferred from homology"/>
<dbReference type="InterPro" id="IPR043129">
    <property type="entry name" value="ATPase_NBD"/>
</dbReference>
<evidence type="ECO:0000256" key="1">
    <source>
        <dbReference type="ARBA" id="ARBA00022679"/>
    </source>
</evidence>
<dbReference type="KEGG" id="wna:KA717_34590"/>
<name>A0A977KXU7_9CYAN</name>
<reference evidence="4" key="1">
    <citation type="submission" date="2021-04" db="EMBL/GenBank/DDBJ databases">
        <title>Genome sequence of Woronichinia naegeliana from Washington state freshwater lake bloom.</title>
        <authorList>
            <person name="Dreher T.W."/>
        </authorList>
    </citation>
    <scope>NUCLEOTIDE SEQUENCE</scope>
    <source>
        <strain evidence="4">WA131</strain>
    </source>
</reference>
<dbReference type="GO" id="GO:0004340">
    <property type="term" value="F:glucokinase activity"/>
    <property type="evidence" value="ECO:0007669"/>
    <property type="project" value="InterPro"/>
</dbReference>
<dbReference type="SUPFAM" id="SSF53067">
    <property type="entry name" value="Actin-like ATPase domain"/>
    <property type="match status" value="1"/>
</dbReference>
<dbReference type="GO" id="GO:0006096">
    <property type="term" value="P:glycolytic process"/>
    <property type="evidence" value="ECO:0007669"/>
    <property type="project" value="InterPro"/>
</dbReference>
<dbReference type="GO" id="GO:0005524">
    <property type="term" value="F:ATP binding"/>
    <property type="evidence" value="ECO:0007669"/>
    <property type="project" value="InterPro"/>
</dbReference>
<dbReference type="Pfam" id="PF02685">
    <property type="entry name" value="Glucokinase"/>
    <property type="match status" value="1"/>
</dbReference>
<dbReference type="Gene3D" id="3.40.367.20">
    <property type="match status" value="1"/>
</dbReference>
<dbReference type="PANTHER" id="PTHR47363:SF1">
    <property type="entry name" value="GLUCOKINASE"/>
    <property type="match status" value="1"/>
</dbReference>
<comment type="similarity">
    <text evidence="3">Belongs to the bacterial glucokinase family.</text>
</comment>
<keyword evidence="1" id="KW-0808">Transferase</keyword>
<dbReference type="Proteomes" id="UP001065613">
    <property type="component" value="Chromosome"/>
</dbReference>
<keyword evidence="2" id="KW-0418">Kinase</keyword>
<accession>A0A977KXU7</accession>
<dbReference type="PANTHER" id="PTHR47363">
    <property type="entry name" value="GLUCOKINASE"/>
    <property type="match status" value="1"/>
</dbReference>
<dbReference type="AlphaFoldDB" id="A0A977KXU7"/>
<dbReference type="InterPro" id="IPR003836">
    <property type="entry name" value="Glucokinase"/>
</dbReference>
<dbReference type="CDD" id="cd24008">
    <property type="entry name" value="ASKHA_NBD_GLK"/>
    <property type="match status" value="1"/>
</dbReference>
<evidence type="ECO:0000256" key="2">
    <source>
        <dbReference type="ARBA" id="ARBA00022777"/>
    </source>
</evidence>
<dbReference type="Gene3D" id="3.30.420.40">
    <property type="match status" value="1"/>
</dbReference>
<sequence>MVILAGEFGGEKTKLAFFSHRYDETLNKTILVEQTASKSFDTMDYAHQGLENIIDDFVREFHDEKEHIYCACFGVPAQVKEGSATIKRLGQEMSLTENACKQKLPSRYQVIPVKLINDMVAIGYGMFLGKGELELEQLYEGENEKEAKSTDRRSIMLVSDGLGQSLWKWAENEEALSPTSSEGGHCRFAAQTAQEWELCLYIKKEIQKKLKEKGKESPLDKIKVRFENVLSRKGLVTIYTFLRDTGTYGEEPSNLREKIQQNENNLDPLVKDIVRDIIENAIPLDTSTTPNDLCMATLEMFITIWGERAGDLGITFEAKGGVYIGGISLDMTRLKEGLFVKAFLEKDIENSRNYENNINIPLKIFKEEDIVLLGSARYIVEEVPTGKFALMAMD</sequence>
<gene>
    <name evidence="4" type="ORF">KA717_34590</name>
</gene>